<evidence type="ECO:0000313" key="1">
    <source>
        <dbReference type="EMBL" id="KAI5668524.1"/>
    </source>
</evidence>
<sequence>MNMHATHPVRAILFWDTEHVRDVFDPYFNGVAKNTWTFTRMVIHDQLVRKIFKHRGMYPNEWHMVSDEPSMLYPNVEEDDENYENADADYDVSSASDEDNDMGSGEQIDDLIESGTIRLLNWNDVMTDLQLEMRFVDKIQVIQNKHRNMTSKFISKLTSYLVANNPEIPVSNVIQEVQVLLQKGCSYKRAYCGKWQEYTLSCSHALAVYKDNGTRPDAYVPDKYSRETYRRTYQSNFYPVVHEDFWRDAPYNLTLYPPNINNQWDRKKGPRFREEMDYQNPDSP</sequence>
<reference evidence="2" key="1">
    <citation type="journal article" date="2023" name="Nat. Plants">
        <title>Single-cell RNA sequencing provides a high-resolution roadmap for understanding the multicellular compartmentation of specialized metabolism.</title>
        <authorList>
            <person name="Sun S."/>
            <person name="Shen X."/>
            <person name="Li Y."/>
            <person name="Li Y."/>
            <person name="Wang S."/>
            <person name="Li R."/>
            <person name="Zhang H."/>
            <person name="Shen G."/>
            <person name="Guo B."/>
            <person name="Wei J."/>
            <person name="Xu J."/>
            <person name="St-Pierre B."/>
            <person name="Chen S."/>
            <person name="Sun C."/>
        </authorList>
    </citation>
    <scope>NUCLEOTIDE SEQUENCE [LARGE SCALE GENOMIC DNA]</scope>
</reference>
<name>A0ACC0B797_CATRO</name>
<dbReference type="EMBL" id="CM044704">
    <property type="protein sequence ID" value="KAI5668524.1"/>
    <property type="molecule type" value="Genomic_DNA"/>
</dbReference>
<protein>
    <submittedName>
        <fullName evidence="1">Uncharacterized protein</fullName>
    </submittedName>
</protein>
<keyword evidence="2" id="KW-1185">Reference proteome</keyword>
<accession>A0ACC0B797</accession>
<gene>
    <name evidence="1" type="ORF">M9H77_18377</name>
</gene>
<organism evidence="1 2">
    <name type="scientific">Catharanthus roseus</name>
    <name type="common">Madagascar periwinkle</name>
    <name type="synonym">Vinca rosea</name>
    <dbReference type="NCBI Taxonomy" id="4058"/>
    <lineage>
        <taxon>Eukaryota</taxon>
        <taxon>Viridiplantae</taxon>
        <taxon>Streptophyta</taxon>
        <taxon>Embryophyta</taxon>
        <taxon>Tracheophyta</taxon>
        <taxon>Spermatophyta</taxon>
        <taxon>Magnoliopsida</taxon>
        <taxon>eudicotyledons</taxon>
        <taxon>Gunneridae</taxon>
        <taxon>Pentapetalae</taxon>
        <taxon>asterids</taxon>
        <taxon>lamiids</taxon>
        <taxon>Gentianales</taxon>
        <taxon>Apocynaceae</taxon>
        <taxon>Rauvolfioideae</taxon>
        <taxon>Vinceae</taxon>
        <taxon>Catharanthinae</taxon>
        <taxon>Catharanthus</taxon>
    </lineage>
</organism>
<comment type="caution">
    <text evidence="1">The sequence shown here is derived from an EMBL/GenBank/DDBJ whole genome shotgun (WGS) entry which is preliminary data.</text>
</comment>
<proteinExistence type="predicted"/>
<dbReference type="Proteomes" id="UP001060085">
    <property type="component" value="Linkage Group LG04"/>
</dbReference>
<evidence type="ECO:0000313" key="2">
    <source>
        <dbReference type="Proteomes" id="UP001060085"/>
    </source>
</evidence>